<dbReference type="InterPro" id="IPR006600">
    <property type="entry name" value="HTH_CenpB_DNA-bd_dom"/>
</dbReference>
<evidence type="ECO:0000313" key="3">
    <source>
        <dbReference type="EMBL" id="KAH8029090.1"/>
    </source>
</evidence>
<reference evidence="3" key="1">
    <citation type="journal article" date="2020" name="Cell">
        <title>Large-Scale Comparative Analyses of Tick Genomes Elucidate Their Genetic Diversity and Vector Capacities.</title>
        <authorList>
            <consortium name="Tick Genome and Microbiome Consortium (TIGMIC)"/>
            <person name="Jia N."/>
            <person name="Wang J."/>
            <person name="Shi W."/>
            <person name="Du L."/>
            <person name="Sun Y."/>
            <person name="Zhan W."/>
            <person name="Jiang J.F."/>
            <person name="Wang Q."/>
            <person name="Zhang B."/>
            <person name="Ji P."/>
            <person name="Bell-Sakyi L."/>
            <person name="Cui X.M."/>
            <person name="Yuan T.T."/>
            <person name="Jiang B.G."/>
            <person name="Yang W.F."/>
            <person name="Lam T.T."/>
            <person name="Chang Q.C."/>
            <person name="Ding S.J."/>
            <person name="Wang X.J."/>
            <person name="Zhu J.G."/>
            <person name="Ruan X.D."/>
            <person name="Zhao L."/>
            <person name="Wei J.T."/>
            <person name="Ye R.Z."/>
            <person name="Que T.C."/>
            <person name="Du C.H."/>
            <person name="Zhou Y.H."/>
            <person name="Cheng J.X."/>
            <person name="Dai P.F."/>
            <person name="Guo W.B."/>
            <person name="Han X.H."/>
            <person name="Huang E.J."/>
            <person name="Li L.F."/>
            <person name="Wei W."/>
            <person name="Gao Y.C."/>
            <person name="Liu J.Z."/>
            <person name="Shao H.Z."/>
            <person name="Wang X."/>
            <person name="Wang C.C."/>
            <person name="Yang T.C."/>
            <person name="Huo Q.B."/>
            <person name="Li W."/>
            <person name="Chen H.Y."/>
            <person name="Chen S.E."/>
            <person name="Zhou L.G."/>
            <person name="Ni X.B."/>
            <person name="Tian J.H."/>
            <person name="Sheng Y."/>
            <person name="Liu T."/>
            <person name="Pan Y.S."/>
            <person name="Xia L.Y."/>
            <person name="Li J."/>
            <person name="Zhao F."/>
            <person name="Cao W.C."/>
        </authorList>
    </citation>
    <scope>NUCLEOTIDE SEQUENCE</scope>
    <source>
        <strain evidence="3">Rmic-2018</strain>
    </source>
</reference>
<keyword evidence="1" id="KW-0238">DNA-binding</keyword>
<feature type="domain" description="HTH CENPB-type" evidence="2">
    <location>
        <begin position="1"/>
        <end position="32"/>
    </location>
</feature>
<accession>A0A9J6E495</accession>
<evidence type="ECO:0000256" key="1">
    <source>
        <dbReference type="ARBA" id="ARBA00023125"/>
    </source>
</evidence>
<comment type="caution">
    <text evidence="3">The sequence shown here is derived from an EMBL/GenBank/DDBJ whole genome shotgun (WGS) entry which is preliminary data.</text>
</comment>
<evidence type="ECO:0000259" key="2">
    <source>
        <dbReference type="PROSITE" id="PS51253"/>
    </source>
</evidence>
<name>A0A9J6E495_RHIMP</name>
<reference evidence="3" key="2">
    <citation type="submission" date="2021-09" db="EMBL/GenBank/DDBJ databases">
        <authorList>
            <person name="Jia N."/>
            <person name="Wang J."/>
            <person name="Shi W."/>
            <person name="Du L."/>
            <person name="Sun Y."/>
            <person name="Zhan W."/>
            <person name="Jiang J."/>
            <person name="Wang Q."/>
            <person name="Zhang B."/>
            <person name="Ji P."/>
            <person name="Sakyi L.B."/>
            <person name="Cui X."/>
            <person name="Yuan T."/>
            <person name="Jiang B."/>
            <person name="Yang W."/>
            <person name="Lam T.T.-Y."/>
            <person name="Chang Q."/>
            <person name="Ding S."/>
            <person name="Wang X."/>
            <person name="Zhu J."/>
            <person name="Ruan X."/>
            <person name="Zhao L."/>
            <person name="Wei J."/>
            <person name="Que T."/>
            <person name="Du C."/>
            <person name="Cheng J."/>
            <person name="Dai P."/>
            <person name="Han X."/>
            <person name="Huang E."/>
            <person name="Gao Y."/>
            <person name="Liu J."/>
            <person name="Shao H."/>
            <person name="Ye R."/>
            <person name="Li L."/>
            <person name="Wei W."/>
            <person name="Wang X."/>
            <person name="Wang C."/>
            <person name="Huo Q."/>
            <person name="Li W."/>
            <person name="Guo W."/>
            <person name="Chen H."/>
            <person name="Chen S."/>
            <person name="Zhou L."/>
            <person name="Zhou L."/>
            <person name="Ni X."/>
            <person name="Tian J."/>
            <person name="Zhou Y."/>
            <person name="Sheng Y."/>
            <person name="Liu T."/>
            <person name="Pan Y."/>
            <person name="Xia L."/>
            <person name="Li J."/>
            <person name="Zhao F."/>
            <person name="Cao W."/>
        </authorList>
    </citation>
    <scope>NUCLEOTIDE SEQUENCE</scope>
    <source>
        <strain evidence="3">Rmic-2018</strain>
        <tissue evidence="3">Larvae</tissue>
    </source>
</reference>
<sequence length="168" mass="18744">MKIADRLGIADFEVSNGWIDRYCKKSGIAYKTYDKPLALVGCRWLNEAMNVLGATSTTHVDYVAVDAAVMMSECQTIAEIIANTITTEDNGDINDDEEHNPHDSEELAVESANLYIGEAVTALDYLRRYLAHQSDAGSNAAFQIIEKCEVLTSEQKKWQSSTFEYFKS</sequence>
<evidence type="ECO:0000313" key="4">
    <source>
        <dbReference type="Proteomes" id="UP000821866"/>
    </source>
</evidence>
<keyword evidence="4" id="KW-1185">Reference proteome</keyword>
<proteinExistence type="predicted"/>
<gene>
    <name evidence="3" type="ORF">HPB51_022654</name>
</gene>
<dbReference type="AlphaFoldDB" id="A0A9J6E495"/>
<dbReference type="GO" id="GO:0003677">
    <property type="term" value="F:DNA binding"/>
    <property type="evidence" value="ECO:0007669"/>
    <property type="project" value="UniProtKB-KW"/>
</dbReference>
<dbReference type="PROSITE" id="PS51253">
    <property type="entry name" value="HTH_CENPB"/>
    <property type="match status" value="1"/>
</dbReference>
<organism evidence="3 4">
    <name type="scientific">Rhipicephalus microplus</name>
    <name type="common">Cattle tick</name>
    <name type="synonym">Boophilus microplus</name>
    <dbReference type="NCBI Taxonomy" id="6941"/>
    <lineage>
        <taxon>Eukaryota</taxon>
        <taxon>Metazoa</taxon>
        <taxon>Ecdysozoa</taxon>
        <taxon>Arthropoda</taxon>
        <taxon>Chelicerata</taxon>
        <taxon>Arachnida</taxon>
        <taxon>Acari</taxon>
        <taxon>Parasitiformes</taxon>
        <taxon>Ixodida</taxon>
        <taxon>Ixodoidea</taxon>
        <taxon>Ixodidae</taxon>
        <taxon>Rhipicephalinae</taxon>
        <taxon>Rhipicephalus</taxon>
        <taxon>Boophilus</taxon>
    </lineage>
</organism>
<dbReference type="Proteomes" id="UP000821866">
    <property type="component" value="Chromosome 4"/>
</dbReference>
<dbReference type="EMBL" id="JABSTU010000006">
    <property type="protein sequence ID" value="KAH8029090.1"/>
    <property type="molecule type" value="Genomic_DNA"/>
</dbReference>
<protein>
    <recommendedName>
        <fullName evidence="2">HTH CENPB-type domain-containing protein</fullName>
    </recommendedName>
</protein>